<evidence type="ECO:0000313" key="3">
    <source>
        <dbReference type="Proteomes" id="UP000190667"/>
    </source>
</evidence>
<dbReference type="InterPro" id="IPR036388">
    <property type="entry name" value="WH-like_DNA-bd_sf"/>
</dbReference>
<dbReference type="AlphaFoldDB" id="A0A1S8YNX6"/>
<dbReference type="STRING" id="1926881.BTJ39_08395"/>
<dbReference type="PANTHER" id="PTHR43252">
    <property type="entry name" value="TRANSCRIPTIONAL REGULATOR YQJI"/>
    <property type="match status" value="1"/>
</dbReference>
<dbReference type="PANTHER" id="PTHR43252:SF7">
    <property type="entry name" value="TRANSCRIPTIONAL REGULATOR YQJI"/>
    <property type="match status" value="1"/>
</dbReference>
<comment type="caution">
    <text evidence="2">The sequence shown here is derived from an EMBL/GenBank/DDBJ whole genome shotgun (WGS) entry which is preliminary data.</text>
</comment>
<keyword evidence="3" id="KW-1185">Reference proteome</keyword>
<dbReference type="InterPro" id="IPR005149">
    <property type="entry name" value="Tscrpt_reg_PadR_N"/>
</dbReference>
<organism evidence="2 3">
    <name type="scientific">Izhakiella australiensis</name>
    <dbReference type="NCBI Taxonomy" id="1926881"/>
    <lineage>
        <taxon>Bacteria</taxon>
        <taxon>Pseudomonadati</taxon>
        <taxon>Pseudomonadota</taxon>
        <taxon>Gammaproteobacteria</taxon>
        <taxon>Enterobacterales</taxon>
        <taxon>Erwiniaceae</taxon>
        <taxon>Izhakiella</taxon>
    </lineage>
</organism>
<accession>A0A1S8YNX6</accession>
<dbReference type="EMBL" id="MRUL01000004">
    <property type="protein sequence ID" value="OON40592.1"/>
    <property type="molecule type" value="Genomic_DNA"/>
</dbReference>
<name>A0A1S8YNX6_9GAMM</name>
<dbReference type="InterPro" id="IPR036390">
    <property type="entry name" value="WH_DNA-bd_sf"/>
</dbReference>
<protein>
    <recommendedName>
        <fullName evidence="1">Transcription regulator PadR N-terminal domain-containing protein</fullName>
    </recommendedName>
</protein>
<evidence type="ECO:0000259" key="1">
    <source>
        <dbReference type="Pfam" id="PF03551"/>
    </source>
</evidence>
<dbReference type="Pfam" id="PF03551">
    <property type="entry name" value="PadR"/>
    <property type="match status" value="1"/>
</dbReference>
<proteinExistence type="predicted"/>
<evidence type="ECO:0000313" key="2">
    <source>
        <dbReference type="EMBL" id="OON40592.1"/>
    </source>
</evidence>
<reference evidence="2 3" key="1">
    <citation type="submission" date="2016-12" db="EMBL/GenBank/DDBJ databases">
        <title>Izhakiella australiana sp. nov. of genus Izhakiella isolated from Australian desert.</title>
        <authorList>
            <person name="Ji M."/>
        </authorList>
    </citation>
    <scope>NUCLEOTIDE SEQUENCE [LARGE SCALE GENOMIC DNA]</scope>
    <source>
        <strain evidence="2 3">D4N98</strain>
    </source>
</reference>
<feature type="domain" description="Transcription regulator PadR N-terminal" evidence="1">
    <location>
        <begin position="70"/>
        <end position="138"/>
    </location>
</feature>
<gene>
    <name evidence="2" type="ORF">BTJ39_08395</name>
</gene>
<sequence>MIESEWREAMFRLHHARGDFPHHMHFIGRGGGRSRGGPGGMFSAEGGRGAGRPSFVRGRKFGAEELQLLLLSLLKQQPSYGYELIKLLAERSGGFYTPSPGVIYPAMSYMEDVGYVSVQPEGSRKRYAISSEGERWLEENRPAAEALLAKLEMFARQSESFNQAMREQRQVFTPQLMDALHALRGEMHNWHQSSDEAQKQAAKILTEALQQLRALKDKS</sequence>
<dbReference type="Gene3D" id="1.10.10.10">
    <property type="entry name" value="Winged helix-like DNA-binding domain superfamily/Winged helix DNA-binding domain"/>
    <property type="match status" value="1"/>
</dbReference>
<dbReference type="SUPFAM" id="SSF46785">
    <property type="entry name" value="Winged helix' DNA-binding domain"/>
    <property type="match status" value="1"/>
</dbReference>
<dbReference type="Proteomes" id="UP000190667">
    <property type="component" value="Unassembled WGS sequence"/>
</dbReference>
<dbReference type="OrthoDB" id="9814826at2"/>